<dbReference type="PANTHER" id="PTHR11736:SF14">
    <property type="entry name" value="NSE3 HOMOLOG, SMC5-SMC6 COMPLEX COMPONENT"/>
    <property type="match status" value="1"/>
</dbReference>
<feature type="region of interest" description="Disordered" evidence="1">
    <location>
        <begin position="327"/>
        <end position="418"/>
    </location>
</feature>
<dbReference type="AlphaFoldDB" id="A0A8H3I3T4"/>
<reference evidence="3" key="1">
    <citation type="submission" date="2021-03" db="EMBL/GenBank/DDBJ databases">
        <authorList>
            <person name="Tagirdzhanova G."/>
        </authorList>
    </citation>
    <scope>NUCLEOTIDE SEQUENCE</scope>
</reference>
<feature type="compositionally biased region" description="Basic and acidic residues" evidence="1">
    <location>
        <begin position="372"/>
        <end position="385"/>
    </location>
</feature>
<evidence type="ECO:0000256" key="1">
    <source>
        <dbReference type="SAM" id="MobiDB-lite"/>
    </source>
</evidence>
<evidence type="ECO:0000313" key="4">
    <source>
        <dbReference type="Proteomes" id="UP000664169"/>
    </source>
</evidence>
<dbReference type="EMBL" id="CAJPDQ010000008">
    <property type="protein sequence ID" value="CAF9913957.1"/>
    <property type="molecule type" value="Genomic_DNA"/>
</dbReference>
<organism evidence="3 4">
    <name type="scientific">Gomphillus americanus</name>
    <dbReference type="NCBI Taxonomy" id="1940652"/>
    <lineage>
        <taxon>Eukaryota</taxon>
        <taxon>Fungi</taxon>
        <taxon>Dikarya</taxon>
        <taxon>Ascomycota</taxon>
        <taxon>Pezizomycotina</taxon>
        <taxon>Lecanoromycetes</taxon>
        <taxon>OSLEUM clade</taxon>
        <taxon>Ostropomycetidae</taxon>
        <taxon>Ostropales</taxon>
        <taxon>Graphidaceae</taxon>
        <taxon>Gomphilloideae</taxon>
        <taxon>Gomphillus</taxon>
    </lineage>
</organism>
<evidence type="ECO:0000313" key="3">
    <source>
        <dbReference type="EMBL" id="CAF9913957.1"/>
    </source>
</evidence>
<dbReference type="InterPro" id="IPR002190">
    <property type="entry name" value="MHD_dom"/>
</dbReference>
<dbReference type="GO" id="GO:0005634">
    <property type="term" value="C:nucleus"/>
    <property type="evidence" value="ECO:0007669"/>
    <property type="project" value="TreeGrafter"/>
</dbReference>
<dbReference type="PANTHER" id="PTHR11736">
    <property type="entry name" value="MELANOMA-ASSOCIATED ANTIGEN MAGE ANTIGEN"/>
    <property type="match status" value="1"/>
</dbReference>
<feature type="compositionally biased region" description="Acidic residues" evidence="1">
    <location>
        <begin position="36"/>
        <end position="62"/>
    </location>
</feature>
<name>A0A8H3I3T4_9LECA</name>
<proteinExistence type="predicted"/>
<dbReference type="OrthoDB" id="205198at2759"/>
<feature type="compositionally biased region" description="Acidic residues" evidence="1">
    <location>
        <begin position="389"/>
        <end position="418"/>
    </location>
</feature>
<dbReference type="InterPro" id="IPR041899">
    <property type="entry name" value="MAGE_WH2"/>
</dbReference>
<evidence type="ECO:0000259" key="2">
    <source>
        <dbReference type="SMART" id="SM01373"/>
    </source>
</evidence>
<keyword evidence="4" id="KW-1185">Reference proteome</keyword>
<protein>
    <recommendedName>
        <fullName evidence="2">MAGE domain-containing protein</fullName>
    </recommendedName>
</protein>
<comment type="caution">
    <text evidence="3">The sequence shown here is derived from an EMBL/GenBank/DDBJ whole genome shotgun (WGS) entry which is preliminary data.</text>
</comment>
<dbReference type="Proteomes" id="UP000664169">
    <property type="component" value="Unassembled WGS sequence"/>
</dbReference>
<dbReference type="GO" id="GO:0006281">
    <property type="term" value="P:DNA repair"/>
    <property type="evidence" value="ECO:0007669"/>
    <property type="project" value="TreeGrafter"/>
</dbReference>
<feature type="region of interest" description="Disordered" evidence="1">
    <location>
        <begin position="1"/>
        <end position="68"/>
    </location>
</feature>
<dbReference type="Gene3D" id="1.10.10.1200">
    <property type="entry name" value="MAGE homology domain, winged helix WH1 motif"/>
    <property type="match status" value="1"/>
</dbReference>
<sequence>MPQRPKRRAEAQLEASPQRSPTRQRREHQQQREREELEQDEEENGGSEEVSTDENIAEDEASEAYSSDAPTLVDQMIKKLVRLALATEFSRLPLRRADISTKGVCRVYLWKAYRKVANRFRVLEQHNRMFKVVFAGAQQVLHETFGMKMIELPSKEKVTIAQKRAAQRAGGAGALQGGTSASSKSWILTSTLPSHLRNVAILAPTRNPGTASEAEYVGLYTFVVSTIYLSEGARVSEGKLERYLQRLNASEYVPSGVKTEEALRRMEKQGYIVKVREREPGGEETVDWMLGPRGKIEIGEKGVAGMVKAVYGKTDAQMEELEDKLERSLGKGTFRRKTRQQGQADEGEERGAGVLQNEETEPQANVRAQRRAPVERRSGRRERSAIVDNEAEEDEEDNDDDDEQEETEETEADDDTDE</sequence>
<dbReference type="InterPro" id="IPR037445">
    <property type="entry name" value="MAGE"/>
</dbReference>
<dbReference type="Gene3D" id="1.10.10.1210">
    <property type="entry name" value="MAGE homology domain, winged helix WH2 motif"/>
    <property type="match status" value="1"/>
</dbReference>
<accession>A0A8H3I3T4</accession>
<dbReference type="InterPro" id="IPR041898">
    <property type="entry name" value="MAGE_WH1"/>
</dbReference>
<dbReference type="Pfam" id="PF01454">
    <property type="entry name" value="MAGE"/>
    <property type="match status" value="1"/>
</dbReference>
<feature type="domain" description="MAGE" evidence="2">
    <location>
        <begin position="80"/>
        <end position="303"/>
    </location>
</feature>
<dbReference type="SMART" id="SM01373">
    <property type="entry name" value="MAGE"/>
    <property type="match status" value="1"/>
</dbReference>
<gene>
    <name evidence="3" type="ORF">GOMPHAMPRED_008071</name>
</gene>